<comment type="caution">
    <text evidence="1">The sequence shown here is derived from an EMBL/GenBank/DDBJ whole genome shotgun (WGS) entry which is preliminary data.</text>
</comment>
<reference evidence="1" key="1">
    <citation type="journal article" date="2004" name="Nature">
        <title>Genome duplication in the teleost fish Tetraodon nigroviridis reveals the early vertebrate proto-karyotype.</title>
        <authorList>
            <person name="Jaillon O."/>
            <person name="Aury J.-M."/>
            <person name="Brunet F."/>
            <person name="Petit J.-L."/>
            <person name="Stange-Thomann N."/>
            <person name="Mauceli E."/>
            <person name="Bouneau L."/>
            <person name="Fischer C."/>
            <person name="Ozouf-Costaz C."/>
            <person name="Bernot A."/>
            <person name="Nicaud S."/>
            <person name="Jaffe D."/>
            <person name="Fisher S."/>
            <person name="Lutfalla G."/>
            <person name="Dossat C."/>
            <person name="Segurens B."/>
            <person name="Dasilva C."/>
            <person name="Salanoubat M."/>
            <person name="Levy M."/>
            <person name="Boudet N."/>
            <person name="Castellano S."/>
            <person name="Anthouard V."/>
            <person name="Jubin C."/>
            <person name="Castelli V."/>
            <person name="Katinka M."/>
            <person name="Vacherie B."/>
            <person name="Biemont C."/>
            <person name="Skalli Z."/>
            <person name="Cattolico L."/>
            <person name="Poulain J."/>
            <person name="De Berardinis V."/>
            <person name="Cruaud C."/>
            <person name="Duprat S."/>
            <person name="Brottier P."/>
            <person name="Coutanceau J.-P."/>
            <person name="Gouzy J."/>
            <person name="Parra G."/>
            <person name="Lardier G."/>
            <person name="Chapple C."/>
            <person name="McKernan K.J."/>
            <person name="McEwan P."/>
            <person name="Bosak S."/>
            <person name="Kellis M."/>
            <person name="Volff J.-N."/>
            <person name="Guigo R."/>
            <person name="Zody M.C."/>
            <person name="Mesirov J."/>
            <person name="Lindblad-Toh K."/>
            <person name="Birren B."/>
            <person name="Nusbaum C."/>
            <person name="Kahn D."/>
            <person name="Robinson-Rechavi M."/>
            <person name="Laudet V."/>
            <person name="Schachter V."/>
            <person name="Quetier F."/>
            <person name="Saurin W."/>
            <person name="Scarpelli C."/>
            <person name="Wincker P."/>
            <person name="Lander E.S."/>
            <person name="Weissenbach J."/>
            <person name="Roest Crollius H."/>
        </authorList>
    </citation>
    <scope>NUCLEOTIDE SEQUENCE [LARGE SCALE GENOMIC DNA]</scope>
</reference>
<proteinExistence type="predicted"/>
<dbReference type="AlphaFoldDB" id="Q4TDF2"/>
<protein>
    <submittedName>
        <fullName evidence="1">(spotted green pufferfish) hypothetical protein</fullName>
    </submittedName>
</protein>
<reference evidence="1" key="2">
    <citation type="submission" date="2004-02" db="EMBL/GenBank/DDBJ databases">
        <authorList>
            <consortium name="Genoscope"/>
            <consortium name="Whitehead Institute Centre for Genome Research"/>
        </authorList>
    </citation>
    <scope>NUCLEOTIDE SEQUENCE</scope>
</reference>
<gene>
    <name evidence="1" type="ORF">GSTENG00002828001</name>
</gene>
<accession>Q4TDF2</accession>
<organism evidence="1">
    <name type="scientific">Tetraodon nigroviridis</name>
    <name type="common">Spotted green pufferfish</name>
    <name type="synonym">Chelonodon nigroviridis</name>
    <dbReference type="NCBI Taxonomy" id="99883"/>
    <lineage>
        <taxon>Eukaryota</taxon>
        <taxon>Metazoa</taxon>
        <taxon>Chordata</taxon>
        <taxon>Craniata</taxon>
        <taxon>Vertebrata</taxon>
        <taxon>Euteleostomi</taxon>
        <taxon>Actinopterygii</taxon>
        <taxon>Neopterygii</taxon>
        <taxon>Teleostei</taxon>
        <taxon>Neoteleostei</taxon>
        <taxon>Acanthomorphata</taxon>
        <taxon>Eupercaria</taxon>
        <taxon>Tetraodontiformes</taxon>
        <taxon>Tetradontoidea</taxon>
        <taxon>Tetraodontidae</taxon>
        <taxon>Tetraodon</taxon>
    </lineage>
</organism>
<feature type="non-terminal residue" evidence="1">
    <location>
        <position position="26"/>
    </location>
</feature>
<dbReference type="KEGG" id="tng:GSTEN00002828G001"/>
<name>Q4TDF2_TETNG</name>
<evidence type="ECO:0000313" key="1">
    <source>
        <dbReference type="EMBL" id="CAF89080.1"/>
    </source>
</evidence>
<sequence>MSSDESPEYSPFFGVMGASAAMVFSG</sequence>
<dbReference type="EMBL" id="CAAE01006301">
    <property type="protein sequence ID" value="CAF89080.1"/>
    <property type="molecule type" value="Genomic_DNA"/>
</dbReference>